<protein>
    <submittedName>
        <fullName evidence="2">Helix-turn-helix domain protein</fullName>
    </submittedName>
</protein>
<dbReference type="GO" id="GO:0003677">
    <property type="term" value="F:DNA binding"/>
    <property type="evidence" value="ECO:0007669"/>
    <property type="project" value="InterPro"/>
</dbReference>
<evidence type="ECO:0000259" key="1">
    <source>
        <dbReference type="PROSITE" id="PS50943"/>
    </source>
</evidence>
<dbReference type="SUPFAM" id="SSF47413">
    <property type="entry name" value="lambda repressor-like DNA-binding domains"/>
    <property type="match status" value="1"/>
</dbReference>
<dbReference type="InterPro" id="IPR001387">
    <property type="entry name" value="Cro/C1-type_HTH"/>
</dbReference>
<name>A0A399F5K9_9DEIN</name>
<keyword evidence="3" id="KW-1185">Reference proteome</keyword>
<dbReference type="Pfam" id="PF13560">
    <property type="entry name" value="HTH_31"/>
    <property type="match status" value="1"/>
</dbReference>
<sequence>MGQPNIIRRLRLRAGLSQESLAMGAGITLSLLTKYEQGRIRRPSLVCSHKLARVLASRLGVSEERLLLQIAEGFECHLDHDVSD</sequence>
<dbReference type="InterPro" id="IPR010982">
    <property type="entry name" value="Lambda_DNA-bd_dom_sf"/>
</dbReference>
<evidence type="ECO:0000313" key="2">
    <source>
        <dbReference type="EMBL" id="RIH90152.1"/>
    </source>
</evidence>
<dbReference type="RefSeq" id="WP_119358798.1">
    <property type="nucleotide sequence ID" value="NZ_QWKZ01000001.1"/>
</dbReference>
<organism evidence="2 3">
    <name type="scientific">Meiothermus luteus</name>
    <dbReference type="NCBI Taxonomy" id="2026184"/>
    <lineage>
        <taxon>Bacteria</taxon>
        <taxon>Thermotogati</taxon>
        <taxon>Deinococcota</taxon>
        <taxon>Deinococci</taxon>
        <taxon>Thermales</taxon>
        <taxon>Thermaceae</taxon>
        <taxon>Meiothermus</taxon>
    </lineage>
</organism>
<accession>A0A399F5K9</accession>
<proteinExistence type="predicted"/>
<dbReference type="OrthoDB" id="8115576at2"/>
<dbReference type="SMART" id="SM00530">
    <property type="entry name" value="HTH_XRE"/>
    <property type="match status" value="1"/>
</dbReference>
<feature type="domain" description="HTH cro/C1-type" evidence="1">
    <location>
        <begin position="7"/>
        <end position="66"/>
    </location>
</feature>
<dbReference type="EMBL" id="QWKZ01000001">
    <property type="protein sequence ID" value="RIH90152.1"/>
    <property type="molecule type" value="Genomic_DNA"/>
</dbReference>
<evidence type="ECO:0000313" key="3">
    <source>
        <dbReference type="Proteomes" id="UP000265800"/>
    </source>
</evidence>
<dbReference type="AlphaFoldDB" id="A0A399F5K9"/>
<dbReference type="Gene3D" id="1.10.260.40">
    <property type="entry name" value="lambda repressor-like DNA-binding domains"/>
    <property type="match status" value="1"/>
</dbReference>
<dbReference type="Proteomes" id="UP000265800">
    <property type="component" value="Unassembled WGS sequence"/>
</dbReference>
<gene>
    <name evidence="2" type="ORF">Mlute_00074</name>
</gene>
<dbReference type="CDD" id="cd00093">
    <property type="entry name" value="HTH_XRE"/>
    <property type="match status" value="1"/>
</dbReference>
<reference evidence="2 3" key="1">
    <citation type="submission" date="2018-08" db="EMBL/GenBank/DDBJ databases">
        <title>Meiothermus luteus KCTC 52599 genome sequencing project.</title>
        <authorList>
            <person name="Da Costa M.S."/>
            <person name="Albuquerque L."/>
            <person name="Raposo P."/>
            <person name="Froufe H.J.C."/>
            <person name="Barroso C.S."/>
            <person name="Egas C."/>
        </authorList>
    </citation>
    <scope>NUCLEOTIDE SEQUENCE [LARGE SCALE GENOMIC DNA]</scope>
    <source>
        <strain evidence="2 3">KCTC 52599</strain>
    </source>
</reference>
<comment type="caution">
    <text evidence="2">The sequence shown here is derived from an EMBL/GenBank/DDBJ whole genome shotgun (WGS) entry which is preliminary data.</text>
</comment>
<dbReference type="PROSITE" id="PS50943">
    <property type="entry name" value="HTH_CROC1"/>
    <property type="match status" value="1"/>
</dbReference>